<dbReference type="EMBL" id="CAJNOQ010036016">
    <property type="protein sequence ID" value="CAF1602227.1"/>
    <property type="molecule type" value="Genomic_DNA"/>
</dbReference>
<protein>
    <recommendedName>
        <fullName evidence="2">Piwi domain-containing protein</fullName>
    </recommendedName>
</protein>
<dbReference type="Proteomes" id="UP000663829">
    <property type="component" value="Unassembled WGS sequence"/>
</dbReference>
<dbReference type="Gene3D" id="3.30.420.10">
    <property type="entry name" value="Ribonuclease H-like superfamily/Ribonuclease H"/>
    <property type="match status" value="1"/>
</dbReference>
<evidence type="ECO:0000256" key="1">
    <source>
        <dbReference type="SAM" id="MobiDB-lite"/>
    </source>
</evidence>
<evidence type="ECO:0000313" key="4">
    <source>
        <dbReference type="EMBL" id="CAF4480148.1"/>
    </source>
</evidence>
<accession>A0A816AV77</accession>
<keyword evidence="5" id="KW-1185">Reference proteome</keyword>
<reference evidence="3" key="1">
    <citation type="submission" date="2021-02" db="EMBL/GenBank/DDBJ databases">
        <authorList>
            <person name="Nowell W R."/>
        </authorList>
    </citation>
    <scope>NUCLEOTIDE SEQUENCE</scope>
</reference>
<dbReference type="InterPro" id="IPR003165">
    <property type="entry name" value="Piwi"/>
</dbReference>
<comment type="caution">
    <text evidence="3">The sequence shown here is derived from an EMBL/GenBank/DDBJ whole genome shotgun (WGS) entry which is preliminary data.</text>
</comment>
<dbReference type="GO" id="GO:0003676">
    <property type="term" value="F:nucleic acid binding"/>
    <property type="evidence" value="ECO:0007669"/>
    <property type="project" value="InterPro"/>
</dbReference>
<dbReference type="SMART" id="SM00950">
    <property type="entry name" value="Piwi"/>
    <property type="match status" value="1"/>
</dbReference>
<proteinExistence type="predicted"/>
<evidence type="ECO:0000313" key="5">
    <source>
        <dbReference type="Proteomes" id="UP000663829"/>
    </source>
</evidence>
<name>A0A816AV77_9BILA</name>
<dbReference type="Proteomes" id="UP000681722">
    <property type="component" value="Unassembled WGS sequence"/>
</dbReference>
<dbReference type="AlphaFoldDB" id="A0A816AV77"/>
<dbReference type="EMBL" id="CAJOBC010102475">
    <property type="protein sequence ID" value="CAF4480148.1"/>
    <property type="molecule type" value="Genomic_DNA"/>
</dbReference>
<dbReference type="InterPro" id="IPR036397">
    <property type="entry name" value="RNaseH_sf"/>
</dbReference>
<sequence>MMKRADLAIYLSGVLPKICFIVVKKTHNTRLFLYDEERKLTENVAAGTVIDTHIVHPTQFSFFLNAHAGMMGTSNAILYHVLYDEIGFSSDEIEQLTYYLCHSDVRCLKACREPAPVRYAHDVAYNARYLKKRPNDHQNSRQNETDENEENNATLDDIDSNVILIDENLKDSQWF</sequence>
<dbReference type="PROSITE" id="PS50822">
    <property type="entry name" value="PIWI"/>
    <property type="match status" value="1"/>
</dbReference>
<evidence type="ECO:0000259" key="2">
    <source>
        <dbReference type="PROSITE" id="PS50822"/>
    </source>
</evidence>
<gene>
    <name evidence="3" type="ORF">GPM918_LOCUS42522</name>
    <name evidence="4" type="ORF">SRO942_LOCUS43780</name>
</gene>
<dbReference type="Pfam" id="PF02171">
    <property type="entry name" value="Piwi"/>
    <property type="match status" value="1"/>
</dbReference>
<organism evidence="3 5">
    <name type="scientific">Didymodactylos carnosus</name>
    <dbReference type="NCBI Taxonomy" id="1234261"/>
    <lineage>
        <taxon>Eukaryota</taxon>
        <taxon>Metazoa</taxon>
        <taxon>Spiralia</taxon>
        <taxon>Gnathifera</taxon>
        <taxon>Rotifera</taxon>
        <taxon>Eurotatoria</taxon>
        <taxon>Bdelloidea</taxon>
        <taxon>Philodinida</taxon>
        <taxon>Philodinidae</taxon>
        <taxon>Didymodactylos</taxon>
    </lineage>
</organism>
<dbReference type="PANTHER" id="PTHR22891">
    <property type="entry name" value="EUKARYOTIC TRANSLATION INITIATION FACTOR 2C"/>
    <property type="match status" value="1"/>
</dbReference>
<feature type="region of interest" description="Disordered" evidence="1">
    <location>
        <begin position="131"/>
        <end position="153"/>
    </location>
</feature>
<evidence type="ECO:0000313" key="3">
    <source>
        <dbReference type="EMBL" id="CAF1602227.1"/>
    </source>
</evidence>
<dbReference type="InterPro" id="IPR012337">
    <property type="entry name" value="RNaseH-like_sf"/>
</dbReference>
<dbReference type="SUPFAM" id="SSF53098">
    <property type="entry name" value="Ribonuclease H-like"/>
    <property type="match status" value="1"/>
</dbReference>
<feature type="domain" description="Piwi" evidence="2">
    <location>
        <begin position="16"/>
        <end position="132"/>
    </location>
</feature>
<dbReference type="OrthoDB" id="10057548at2759"/>